<name>A0A453T410_AEGTS</name>
<reference evidence="1" key="5">
    <citation type="journal article" date="2021" name="G3 (Bethesda)">
        <title>Aegilops tauschii genome assembly Aet v5.0 features greater sequence contiguity and improved annotation.</title>
        <authorList>
            <person name="Wang L."/>
            <person name="Zhu T."/>
            <person name="Rodriguez J.C."/>
            <person name="Deal K.R."/>
            <person name="Dubcovsky J."/>
            <person name="McGuire P.E."/>
            <person name="Lux T."/>
            <person name="Spannagl M."/>
            <person name="Mayer K.F.X."/>
            <person name="Baldrich P."/>
            <person name="Meyers B.C."/>
            <person name="Huo N."/>
            <person name="Gu Y.Q."/>
            <person name="Zhou H."/>
            <person name="Devos K.M."/>
            <person name="Bennetzen J.L."/>
            <person name="Unver T."/>
            <person name="Budak H."/>
            <person name="Gulick P.J."/>
            <person name="Galiba G."/>
            <person name="Kalapos B."/>
            <person name="Nelson D.R."/>
            <person name="Li P."/>
            <person name="You F.M."/>
            <person name="Luo M.C."/>
            <person name="Dvorak J."/>
        </authorList>
    </citation>
    <scope>NUCLEOTIDE SEQUENCE [LARGE SCALE GENOMIC DNA]</scope>
    <source>
        <strain evidence="1">cv. AL8/78</strain>
    </source>
</reference>
<dbReference type="Gramene" id="AET7Gv21225400.6">
    <property type="protein sequence ID" value="AET7Gv21225400.6"/>
    <property type="gene ID" value="AET7Gv21225400"/>
</dbReference>
<evidence type="ECO:0000313" key="2">
    <source>
        <dbReference type="Proteomes" id="UP000015105"/>
    </source>
</evidence>
<dbReference type="Proteomes" id="UP000015105">
    <property type="component" value="Chromosome 7D"/>
</dbReference>
<accession>A0A453T410</accession>
<organism evidence="1 2">
    <name type="scientific">Aegilops tauschii subsp. strangulata</name>
    <name type="common">Goatgrass</name>
    <dbReference type="NCBI Taxonomy" id="200361"/>
    <lineage>
        <taxon>Eukaryota</taxon>
        <taxon>Viridiplantae</taxon>
        <taxon>Streptophyta</taxon>
        <taxon>Embryophyta</taxon>
        <taxon>Tracheophyta</taxon>
        <taxon>Spermatophyta</taxon>
        <taxon>Magnoliopsida</taxon>
        <taxon>Liliopsida</taxon>
        <taxon>Poales</taxon>
        <taxon>Poaceae</taxon>
        <taxon>BOP clade</taxon>
        <taxon>Pooideae</taxon>
        <taxon>Triticodae</taxon>
        <taxon>Triticeae</taxon>
        <taxon>Triticinae</taxon>
        <taxon>Aegilops</taxon>
    </lineage>
</organism>
<reference evidence="2" key="2">
    <citation type="journal article" date="2017" name="Nat. Plants">
        <title>The Aegilops tauschii genome reveals multiple impacts of transposons.</title>
        <authorList>
            <person name="Zhao G."/>
            <person name="Zou C."/>
            <person name="Li K."/>
            <person name="Wang K."/>
            <person name="Li T."/>
            <person name="Gao L."/>
            <person name="Zhang X."/>
            <person name="Wang H."/>
            <person name="Yang Z."/>
            <person name="Liu X."/>
            <person name="Jiang W."/>
            <person name="Mao L."/>
            <person name="Kong X."/>
            <person name="Jiao Y."/>
            <person name="Jia J."/>
        </authorList>
    </citation>
    <scope>NUCLEOTIDE SEQUENCE [LARGE SCALE GENOMIC DNA]</scope>
    <source>
        <strain evidence="2">cv. AL8/78</strain>
    </source>
</reference>
<proteinExistence type="predicted"/>
<dbReference type="AlphaFoldDB" id="A0A453T410"/>
<reference evidence="2" key="1">
    <citation type="journal article" date="2014" name="Science">
        <title>Ancient hybridizations among the ancestral genomes of bread wheat.</title>
        <authorList>
            <consortium name="International Wheat Genome Sequencing Consortium,"/>
            <person name="Marcussen T."/>
            <person name="Sandve S.R."/>
            <person name="Heier L."/>
            <person name="Spannagl M."/>
            <person name="Pfeifer M."/>
            <person name="Jakobsen K.S."/>
            <person name="Wulff B.B."/>
            <person name="Steuernagel B."/>
            <person name="Mayer K.F."/>
            <person name="Olsen O.A."/>
        </authorList>
    </citation>
    <scope>NUCLEOTIDE SEQUENCE [LARGE SCALE GENOMIC DNA]</scope>
    <source>
        <strain evidence="2">cv. AL8/78</strain>
    </source>
</reference>
<protein>
    <submittedName>
        <fullName evidence="1">Uncharacterized protein</fullName>
    </submittedName>
</protein>
<dbReference type="EnsemblPlants" id="AET7Gv21225400.6">
    <property type="protein sequence ID" value="AET7Gv21225400.6"/>
    <property type="gene ID" value="AET7Gv21225400"/>
</dbReference>
<sequence length="77" mass="8614">MARMNLAVSLIIMETMSYIPQRNLRLVTLSPFLKYTVSQLDPDLLHANVASELLPLSGTISPIIFRIKFSPRANVAD</sequence>
<evidence type="ECO:0000313" key="1">
    <source>
        <dbReference type="EnsemblPlants" id="AET7Gv21225400.6"/>
    </source>
</evidence>
<keyword evidence="2" id="KW-1185">Reference proteome</keyword>
<reference evidence="1" key="4">
    <citation type="submission" date="2019-03" db="UniProtKB">
        <authorList>
            <consortium name="EnsemblPlants"/>
        </authorList>
    </citation>
    <scope>IDENTIFICATION</scope>
</reference>
<reference evidence="1" key="3">
    <citation type="journal article" date="2017" name="Nature">
        <title>Genome sequence of the progenitor of the wheat D genome Aegilops tauschii.</title>
        <authorList>
            <person name="Luo M.C."/>
            <person name="Gu Y.Q."/>
            <person name="Puiu D."/>
            <person name="Wang H."/>
            <person name="Twardziok S.O."/>
            <person name="Deal K.R."/>
            <person name="Huo N."/>
            <person name="Zhu T."/>
            <person name="Wang L."/>
            <person name="Wang Y."/>
            <person name="McGuire P.E."/>
            <person name="Liu S."/>
            <person name="Long H."/>
            <person name="Ramasamy R.K."/>
            <person name="Rodriguez J.C."/>
            <person name="Van S.L."/>
            <person name="Yuan L."/>
            <person name="Wang Z."/>
            <person name="Xia Z."/>
            <person name="Xiao L."/>
            <person name="Anderson O.D."/>
            <person name="Ouyang S."/>
            <person name="Liang Y."/>
            <person name="Zimin A.V."/>
            <person name="Pertea G."/>
            <person name="Qi P."/>
            <person name="Bennetzen J.L."/>
            <person name="Dai X."/>
            <person name="Dawson M.W."/>
            <person name="Muller H.G."/>
            <person name="Kugler K."/>
            <person name="Rivarola-Duarte L."/>
            <person name="Spannagl M."/>
            <person name="Mayer K.F.X."/>
            <person name="Lu F.H."/>
            <person name="Bevan M.W."/>
            <person name="Leroy P."/>
            <person name="Li P."/>
            <person name="You F.M."/>
            <person name="Sun Q."/>
            <person name="Liu Z."/>
            <person name="Lyons E."/>
            <person name="Wicker T."/>
            <person name="Salzberg S.L."/>
            <person name="Devos K.M."/>
            <person name="Dvorak J."/>
        </authorList>
    </citation>
    <scope>NUCLEOTIDE SEQUENCE [LARGE SCALE GENOMIC DNA]</scope>
    <source>
        <strain evidence="1">cv. AL8/78</strain>
    </source>
</reference>